<keyword evidence="10" id="KW-1185">Reference proteome</keyword>
<keyword evidence="3 9" id="KW-0418">Kinase</keyword>
<dbReference type="SUPFAM" id="SSF56112">
    <property type="entry name" value="Protein kinase-like (PK-like)"/>
    <property type="match status" value="1"/>
</dbReference>
<reference evidence="9 10" key="1">
    <citation type="submission" date="2021-12" db="EMBL/GenBank/DDBJ databases">
        <title>Discovery of the Pendulisporaceae a myxobacterial family with distinct sporulation behavior and unique specialized metabolism.</title>
        <authorList>
            <person name="Garcia R."/>
            <person name="Popoff A."/>
            <person name="Bader C.D."/>
            <person name="Loehr J."/>
            <person name="Walesch S."/>
            <person name="Walt C."/>
            <person name="Boldt J."/>
            <person name="Bunk B."/>
            <person name="Haeckl F.J.F.P.J."/>
            <person name="Gunesch A.P."/>
            <person name="Birkelbach J."/>
            <person name="Nuebel U."/>
            <person name="Pietschmann T."/>
            <person name="Bach T."/>
            <person name="Mueller R."/>
        </authorList>
    </citation>
    <scope>NUCLEOTIDE SEQUENCE [LARGE SCALE GENOMIC DNA]</scope>
    <source>
        <strain evidence="9 10">MSr11954</strain>
    </source>
</reference>
<dbReference type="PANTHER" id="PTHR11042">
    <property type="entry name" value="EUKARYOTIC TRANSLATION INITIATION FACTOR 2-ALPHA KINASE EIF2-ALPHA KINASE -RELATED"/>
    <property type="match status" value="1"/>
</dbReference>
<dbReference type="RefSeq" id="WP_394823082.1">
    <property type="nucleotide sequence ID" value="NZ_CP089984.1"/>
</dbReference>
<dbReference type="Gene3D" id="1.10.510.10">
    <property type="entry name" value="Transferase(Phosphotransferase) domain 1"/>
    <property type="match status" value="1"/>
</dbReference>
<dbReference type="InterPro" id="IPR011009">
    <property type="entry name" value="Kinase-like_dom_sf"/>
</dbReference>
<evidence type="ECO:0000256" key="3">
    <source>
        <dbReference type="ARBA" id="ARBA00022777"/>
    </source>
</evidence>
<dbReference type="CDD" id="cd14014">
    <property type="entry name" value="STKc_PknB_like"/>
    <property type="match status" value="1"/>
</dbReference>
<evidence type="ECO:0000256" key="5">
    <source>
        <dbReference type="ARBA" id="ARBA00037982"/>
    </source>
</evidence>
<proteinExistence type="inferred from homology"/>
<feature type="transmembrane region" description="Helical" evidence="7">
    <location>
        <begin position="499"/>
        <end position="517"/>
    </location>
</feature>
<dbReference type="Gene3D" id="3.30.200.20">
    <property type="entry name" value="Phosphorylase Kinase, domain 1"/>
    <property type="match status" value="1"/>
</dbReference>
<keyword evidence="2" id="KW-0547">Nucleotide-binding</keyword>
<dbReference type="InterPro" id="IPR050339">
    <property type="entry name" value="CC_SR_Kinase"/>
</dbReference>
<dbReference type="InterPro" id="IPR008271">
    <property type="entry name" value="Ser/Thr_kinase_AS"/>
</dbReference>
<dbReference type="PROSITE" id="PS50011">
    <property type="entry name" value="PROTEIN_KINASE_DOM"/>
    <property type="match status" value="1"/>
</dbReference>
<evidence type="ECO:0000313" key="9">
    <source>
        <dbReference type="EMBL" id="WXB13472.1"/>
    </source>
</evidence>
<feature type="domain" description="Protein kinase" evidence="8">
    <location>
        <begin position="17"/>
        <end position="293"/>
    </location>
</feature>
<name>A0ABZ2LRS7_9BACT</name>
<evidence type="ECO:0000256" key="6">
    <source>
        <dbReference type="SAM" id="MobiDB-lite"/>
    </source>
</evidence>
<dbReference type="SMART" id="SM00220">
    <property type="entry name" value="S_TKc"/>
    <property type="match status" value="1"/>
</dbReference>
<dbReference type="Pfam" id="PF00069">
    <property type="entry name" value="Pkinase"/>
    <property type="match status" value="1"/>
</dbReference>
<evidence type="ECO:0000256" key="4">
    <source>
        <dbReference type="ARBA" id="ARBA00022840"/>
    </source>
</evidence>
<feature type="compositionally biased region" description="Low complexity" evidence="6">
    <location>
        <begin position="453"/>
        <end position="462"/>
    </location>
</feature>
<keyword evidence="1" id="KW-0808">Transferase</keyword>
<gene>
    <name evidence="9" type="ORF">LZC94_37215</name>
</gene>
<organism evidence="9 10">
    <name type="scientific">Pendulispora albinea</name>
    <dbReference type="NCBI Taxonomy" id="2741071"/>
    <lineage>
        <taxon>Bacteria</taxon>
        <taxon>Pseudomonadati</taxon>
        <taxon>Myxococcota</taxon>
        <taxon>Myxococcia</taxon>
        <taxon>Myxococcales</taxon>
        <taxon>Sorangiineae</taxon>
        <taxon>Pendulisporaceae</taxon>
        <taxon>Pendulispora</taxon>
    </lineage>
</organism>
<protein>
    <submittedName>
        <fullName evidence="9">Serine/threonine protein kinase</fullName>
    </submittedName>
</protein>
<evidence type="ECO:0000256" key="2">
    <source>
        <dbReference type="ARBA" id="ARBA00022741"/>
    </source>
</evidence>
<evidence type="ECO:0000256" key="1">
    <source>
        <dbReference type="ARBA" id="ARBA00022679"/>
    </source>
</evidence>
<accession>A0ABZ2LRS7</accession>
<keyword evidence="7" id="KW-0812">Transmembrane</keyword>
<dbReference type="Proteomes" id="UP001370348">
    <property type="component" value="Chromosome"/>
</dbReference>
<keyword evidence="4" id="KW-0067">ATP-binding</keyword>
<feature type="compositionally biased region" description="Basic and acidic residues" evidence="6">
    <location>
        <begin position="434"/>
        <end position="445"/>
    </location>
</feature>
<comment type="similarity">
    <text evidence="5">Belongs to the protein kinase superfamily. Ser/Thr protein kinase family. GCN2 subfamily.</text>
</comment>
<dbReference type="EMBL" id="CP089984">
    <property type="protein sequence ID" value="WXB13472.1"/>
    <property type="molecule type" value="Genomic_DNA"/>
</dbReference>
<sequence>MATYEYKRNQEIPGTPYIFIRRLEEGGEGELYEVESRVPKKRWAMKLPLAAGVGEDRFRLEAQITCSLKHPNIVEVLPGGETTEGAGRRLYFTMPMMRGKSLEDALKSWGEGKPFDIRTAVGTLLPVLEALRYAHGRGIVHRDLKPANIFLEKEKEDASTRVKVIDFGIAHVISLVEAKPKRKRFFGTLRYASPEQLRGEDPTGATDVHAVGLILFRMLTGRGMWDEQELEHDDPNERALAVARAILTERRPRASWFAEVPAELDELVDRMTNRDPQVRPSPETVIENLRNIVGRMPARDHDPTSVDGSDTEPAQIEALMAGTHAHLTDPHERSPLEVAREKERANQPTHVGIPAKAVGSAGVADDACPVILRAPRRASRSPVAVARVFTTQNDRAPPEFADSSRSAPPVLHPPLEKHGLRSAPTTSYVPPFAMRERERGRDGDTKSTPVFNAAPDDAPAAPVGNRTVPRSHQAIPPTLRTMPVSVKAPTPVLGNRRRLLLLCVAMFFSALVVWAVWSLGHASLRPTNAPPGKS</sequence>
<keyword evidence="9" id="KW-0723">Serine/threonine-protein kinase</keyword>
<evidence type="ECO:0000259" key="8">
    <source>
        <dbReference type="PROSITE" id="PS50011"/>
    </source>
</evidence>
<evidence type="ECO:0000256" key="7">
    <source>
        <dbReference type="SAM" id="Phobius"/>
    </source>
</evidence>
<keyword evidence="7" id="KW-0472">Membrane</keyword>
<keyword evidence="7" id="KW-1133">Transmembrane helix</keyword>
<dbReference type="PROSITE" id="PS00108">
    <property type="entry name" value="PROTEIN_KINASE_ST"/>
    <property type="match status" value="1"/>
</dbReference>
<dbReference type="GO" id="GO:0004674">
    <property type="term" value="F:protein serine/threonine kinase activity"/>
    <property type="evidence" value="ECO:0007669"/>
    <property type="project" value="UniProtKB-KW"/>
</dbReference>
<evidence type="ECO:0000313" key="10">
    <source>
        <dbReference type="Proteomes" id="UP001370348"/>
    </source>
</evidence>
<dbReference type="InterPro" id="IPR000719">
    <property type="entry name" value="Prot_kinase_dom"/>
</dbReference>
<feature type="region of interest" description="Disordered" evidence="6">
    <location>
        <begin position="394"/>
        <end position="470"/>
    </location>
</feature>